<evidence type="ECO:0000313" key="2">
    <source>
        <dbReference type="Proteomes" id="UP001056120"/>
    </source>
</evidence>
<gene>
    <name evidence="1" type="ORF">L1987_65680</name>
</gene>
<comment type="caution">
    <text evidence="1">The sequence shown here is derived from an EMBL/GenBank/DDBJ whole genome shotgun (WGS) entry which is preliminary data.</text>
</comment>
<accession>A0ACB9BV16</accession>
<dbReference type="EMBL" id="CM042039">
    <property type="protein sequence ID" value="KAI3725884.1"/>
    <property type="molecule type" value="Genomic_DNA"/>
</dbReference>
<reference evidence="2" key="1">
    <citation type="journal article" date="2022" name="Mol. Ecol. Resour.">
        <title>The genomes of chicory, endive, great burdock and yacon provide insights into Asteraceae palaeo-polyploidization history and plant inulin production.</title>
        <authorList>
            <person name="Fan W."/>
            <person name="Wang S."/>
            <person name="Wang H."/>
            <person name="Wang A."/>
            <person name="Jiang F."/>
            <person name="Liu H."/>
            <person name="Zhao H."/>
            <person name="Xu D."/>
            <person name="Zhang Y."/>
        </authorList>
    </citation>
    <scope>NUCLEOTIDE SEQUENCE [LARGE SCALE GENOMIC DNA]</scope>
    <source>
        <strain evidence="2">cv. Yunnan</strain>
    </source>
</reference>
<dbReference type="Proteomes" id="UP001056120">
    <property type="component" value="Linkage Group LG22"/>
</dbReference>
<sequence>MCTTGSISTTMYSSDVKTVRHMRAGKGKGNDIPCLVPSFPFSIHFHFSKNREIQFSPKRGEMHFSPDHHHLT</sequence>
<keyword evidence="2" id="KW-1185">Reference proteome</keyword>
<proteinExistence type="predicted"/>
<name>A0ACB9BV16_9ASTR</name>
<organism evidence="1 2">
    <name type="scientific">Smallanthus sonchifolius</name>
    <dbReference type="NCBI Taxonomy" id="185202"/>
    <lineage>
        <taxon>Eukaryota</taxon>
        <taxon>Viridiplantae</taxon>
        <taxon>Streptophyta</taxon>
        <taxon>Embryophyta</taxon>
        <taxon>Tracheophyta</taxon>
        <taxon>Spermatophyta</taxon>
        <taxon>Magnoliopsida</taxon>
        <taxon>eudicotyledons</taxon>
        <taxon>Gunneridae</taxon>
        <taxon>Pentapetalae</taxon>
        <taxon>asterids</taxon>
        <taxon>campanulids</taxon>
        <taxon>Asterales</taxon>
        <taxon>Asteraceae</taxon>
        <taxon>Asteroideae</taxon>
        <taxon>Heliantheae alliance</taxon>
        <taxon>Millerieae</taxon>
        <taxon>Smallanthus</taxon>
    </lineage>
</organism>
<reference evidence="1 2" key="2">
    <citation type="journal article" date="2022" name="Mol. Ecol. Resour.">
        <title>The genomes of chicory, endive, great burdock and yacon provide insights into Asteraceae paleo-polyploidization history and plant inulin production.</title>
        <authorList>
            <person name="Fan W."/>
            <person name="Wang S."/>
            <person name="Wang H."/>
            <person name="Wang A."/>
            <person name="Jiang F."/>
            <person name="Liu H."/>
            <person name="Zhao H."/>
            <person name="Xu D."/>
            <person name="Zhang Y."/>
        </authorList>
    </citation>
    <scope>NUCLEOTIDE SEQUENCE [LARGE SCALE GENOMIC DNA]</scope>
    <source>
        <strain evidence="2">cv. Yunnan</strain>
        <tissue evidence="1">Leaves</tissue>
    </source>
</reference>
<protein>
    <submittedName>
        <fullName evidence="1">Uncharacterized protein</fullName>
    </submittedName>
</protein>
<evidence type="ECO:0000313" key="1">
    <source>
        <dbReference type="EMBL" id="KAI3725884.1"/>
    </source>
</evidence>